<dbReference type="AlphaFoldDB" id="A0A1X7UAK4"/>
<dbReference type="EnsemblMetazoa" id="Aqu2.1.24988_001">
    <property type="protein sequence ID" value="Aqu2.1.24988_001"/>
    <property type="gene ID" value="Aqu2.1.24988"/>
</dbReference>
<accession>A0A1X7UAK4</accession>
<organism evidence="1">
    <name type="scientific">Amphimedon queenslandica</name>
    <name type="common">Sponge</name>
    <dbReference type="NCBI Taxonomy" id="400682"/>
    <lineage>
        <taxon>Eukaryota</taxon>
        <taxon>Metazoa</taxon>
        <taxon>Porifera</taxon>
        <taxon>Demospongiae</taxon>
        <taxon>Heteroscleromorpha</taxon>
        <taxon>Haplosclerida</taxon>
        <taxon>Niphatidae</taxon>
        <taxon>Amphimedon</taxon>
    </lineage>
</organism>
<reference evidence="1" key="1">
    <citation type="submission" date="2017-05" db="UniProtKB">
        <authorList>
            <consortium name="EnsemblMetazoa"/>
        </authorList>
    </citation>
    <scope>IDENTIFICATION</scope>
</reference>
<dbReference type="InParanoid" id="A0A1X7UAK4"/>
<evidence type="ECO:0000313" key="1">
    <source>
        <dbReference type="EnsemblMetazoa" id="Aqu2.1.24988_001"/>
    </source>
</evidence>
<sequence length="51" mass="5974">SPLISALSFTSSRYLSPQALPTDRLDYMYIFNKHRTCKYMNIIRNTKSVCQ</sequence>
<protein>
    <submittedName>
        <fullName evidence="1">Uncharacterized protein</fullName>
    </submittedName>
</protein>
<proteinExistence type="predicted"/>
<name>A0A1X7UAK4_AMPQE</name>